<feature type="domain" description="N-acetyltransferase" evidence="3">
    <location>
        <begin position="15"/>
        <end position="164"/>
    </location>
</feature>
<dbReference type="Proteomes" id="UP000199021">
    <property type="component" value="Unassembled WGS sequence"/>
</dbReference>
<keyword evidence="1" id="KW-0808">Transferase</keyword>
<evidence type="ECO:0000259" key="3">
    <source>
        <dbReference type="PROSITE" id="PS51186"/>
    </source>
</evidence>
<dbReference type="InterPro" id="IPR050832">
    <property type="entry name" value="Bact_Acetyltransf"/>
</dbReference>
<dbReference type="PROSITE" id="PS51186">
    <property type="entry name" value="GNAT"/>
    <property type="match status" value="1"/>
</dbReference>
<sequence>MFPFTTKLLPVSSSLTTRPATRADLPVLLEFEQGIVAWERPFNPTLKPDPISYYDIGELIDLDTAEVVVALDGERIIGSGYVKIRQASDYVQPSEYAFLGFMFVDPGYRGQGVNRLVMDALLDWAKKRGLSEVRLQVYSENASAIRAYEKKGFSPLLLEMRRTI</sequence>
<dbReference type="SUPFAM" id="SSF55729">
    <property type="entry name" value="Acyl-CoA N-acyltransferases (Nat)"/>
    <property type="match status" value="1"/>
</dbReference>
<protein>
    <submittedName>
        <fullName evidence="4">Ribosomal protein S18 acetylase RimI</fullName>
    </submittedName>
</protein>
<evidence type="ECO:0000256" key="2">
    <source>
        <dbReference type="ARBA" id="ARBA00023315"/>
    </source>
</evidence>
<dbReference type="InParanoid" id="A0A1H9AHZ5"/>
<evidence type="ECO:0000313" key="4">
    <source>
        <dbReference type="EMBL" id="SEP76107.1"/>
    </source>
</evidence>
<dbReference type="STRING" id="478744.SAMN05444359_102100"/>
<dbReference type="AlphaFoldDB" id="A0A1H9AHZ5"/>
<dbReference type="OrthoDB" id="1450704at2"/>
<organism evidence="4 5">
    <name type="scientific">Neolewinella agarilytica</name>
    <dbReference type="NCBI Taxonomy" id="478744"/>
    <lineage>
        <taxon>Bacteria</taxon>
        <taxon>Pseudomonadati</taxon>
        <taxon>Bacteroidota</taxon>
        <taxon>Saprospiria</taxon>
        <taxon>Saprospirales</taxon>
        <taxon>Lewinellaceae</taxon>
        <taxon>Neolewinella</taxon>
    </lineage>
</organism>
<dbReference type="GO" id="GO:0005840">
    <property type="term" value="C:ribosome"/>
    <property type="evidence" value="ECO:0007669"/>
    <property type="project" value="UniProtKB-KW"/>
</dbReference>
<accession>A0A1H9AHZ5</accession>
<dbReference type="InterPro" id="IPR016181">
    <property type="entry name" value="Acyl_CoA_acyltransferase"/>
</dbReference>
<dbReference type="InterPro" id="IPR000182">
    <property type="entry name" value="GNAT_dom"/>
</dbReference>
<keyword evidence="2" id="KW-0012">Acyltransferase</keyword>
<dbReference type="GO" id="GO:0016747">
    <property type="term" value="F:acyltransferase activity, transferring groups other than amino-acyl groups"/>
    <property type="evidence" value="ECO:0007669"/>
    <property type="project" value="InterPro"/>
</dbReference>
<dbReference type="Pfam" id="PF00583">
    <property type="entry name" value="Acetyltransf_1"/>
    <property type="match status" value="1"/>
</dbReference>
<keyword evidence="4" id="KW-0689">Ribosomal protein</keyword>
<keyword evidence="5" id="KW-1185">Reference proteome</keyword>
<evidence type="ECO:0000313" key="5">
    <source>
        <dbReference type="Proteomes" id="UP000199021"/>
    </source>
</evidence>
<evidence type="ECO:0000256" key="1">
    <source>
        <dbReference type="ARBA" id="ARBA00022679"/>
    </source>
</evidence>
<name>A0A1H9AHZ5_9BACT</name>
<dbReference type="CDD" id="cd04301">
    <property type="entry name" value="NAT_SF"/>
    <property type="match status" value="1"/>
</dbReference>
<dbReference type="PANTHER" id="PTHR43877">
    <property type="entry name" value="AMINOALKYLPHOSPHONATE N-ACETYLTRANSFERASE-RELATED-RELATED"/>
    <property type="match status" value="1"/>
</dbReference>
<dbReference type="Gene3D" id="3.40.630.30">
    <property type="match status" value="1"/>
</dbReference>
<gene>
    <name evidence="4" type="ORF">SAMN05444359_102100</name>
</gene>
<reference evidence="5" key="1">
    <citation type="submission" date="2016-10" db="EMBL/GenBank/DDBJ databases">
        <authorList>
            <person name="Varghese N."/>
            <person name="Submissions S."/>
        </authorList>
    </citation>
    <scope>NUCLEOTIDE SEQUENCE [LARGE SCALE GENOMIC DNA]</scope>
    <source>
        <strain evidence="5">DSM 24740</strain>
    </source>
</reference>
<proteinExistence type="predicted"/>
<keyword evidence="4" id="KW-0687">Ribonucleoprotein</keyword>
<dbReference type="EMBL" id="FOFB01000002">
    <property type="protein sequence ID" value="SEP76107.1"/>
    <property type="molecule type" value="Genomic_DNA"/>
</dbReference>